<dbReference type="HOGENOM" id="CLU_1315817_0_0_1"/>
<name>A0A0C3S8W5_PHLG1</name>
<accession>A0A0C3S8W5</accession>
<organism evidence="1 2">
    <name type="scientific">Phlebiopsis gigantea (strain 11061_1 CR5-6)</name>
    <name type="common">White-rot fungus</name>
    <name type="synonym">Peniophora gigantea</name>
    <dbReference type="NCBI Taxonomy" id="745531"/>
    <lineage>
        <taxon>Eukaryota</taxon>
        <taxon>Fungi</taxon>
        <taxon>Dikarya</taxon>
        <taxon>Basidiomycota</taxon>
        <taxon>Agaricomycotina</taxon>
        <taxon>Agaricomycetes</taxon>
        <taxon>Polyporales</taxon>
        <taxon>Phanerochaetaceae</taxon>
        <taxon>Phlebiopsis</taxon>
    </lineage>
</organism>
<reference evidence="1 2" key="1">
    <citation type="journal article" date="2014" name="PLoS Genet.">
        <title>Analysis of the Phlebiopsis gigantea genome, transcriptome and secretome provides insight into its pioneer colonization strategies of wood.</title>
        <authorList>
            <person name="Hori C."/>
            <person name="Ishida T."/>
            <person name="Igarashi K."/>
            <person name="Samejima M."/>
            <person name="Suzuki H."/>
            <person name="Master E."/>
            <person name="Ferreira P."/>
            <person name="Ruiz-Duenas F.J."/>
            <person name="Held B."/>
            <person name="Canessa P."/>
            <person name="Larrondo L.F."/>
            <person name="Schmoll M."/>
            <person name="Druzhinina I.S."/>
            <person name="Kubicek C.P."/>
            <person name="Gaskell J.A."/>
            <person name="Kersten P."/>
            <person name="St John F."/>
            <person name="Glasner J."/>
            <person name="Sabat G."/>
            <person name="Splinter BonDurant S."/>
            <person name="Syed K."/>
            <person name="Yadav J."/>
            <person name="Mgbeahuruike A.C."/>
            <person name="Kovalchuk A."/>
            <person name="Asiegbu F.O."/>
            <person name="Lackner G."/>
            <person name="Hoffmeister D."/>
            <person name="Rencoret J."/>
            <person name="Gutierrez A."/>
            <person name="Sun H."/>
            <person name="Lindquist E."/>
            <person name="Barry K."/>
            <person name="Riley R."/>
            <person name="Grigoriev I.V."/>
            <person name="Henrissat B."/>
            <person name="Kues U."/>
            <person name="Berka R.M."/>
            <person name="Martinez A.T."/>
            <person name="Covert S.F."/>
            <person name="Blanchette R.A."/>
            <person name="Cullen D."/>
        </authorList>
    </citation>
    <scope>NUCLEOTIDE SEQUENCE [LARGE SCALE GENOMIC DNA]</scope>
    <source>
        <strain evidence="1 2">11061_1 CR5-6</strain>
    </source>
</reference>
<evidence type="ECO:0000313" key="2">
    <source>
        <dbReference type="Proteomes" id="UP000053257"/>
    </source>
</evidence>
<evidence type="ECO:0000313" key="1">
    <source>
        <dbReference type="EMBL" id="KIP05690.1"/>
    </source>
</evidence>
<sequence>MVMHMIRAVAPTSFSAGSVEFSEEDYRCSITAAKLCTVDVEVSLELFLHRTQDTDSSINSHAKTILVVISNADITTFAVIVPNVIIDVHGAKSASNGVDKVQLRDGSTDGSPDVTKNDILVAPTKFIVGDKGLTPKHIQQSECLMYRRDLGKQEAYPRDLLVVPNANVQPADSPTQQDDHSLSPDIAAPAFRALAVGYTDSMTRAAQRT</sequence>
<protein>
    <submittedName>
        <fullName evidence="1">Uncharacterized protein</fullName>
    </submittedName>
</protein>
<keyword evidence="2" id="KW-1185">Reference proteome</keyword>
<gene>
    <name evidence="1" type="ORF">PHLGIDRAFT_119593</name>
</gene>
<dbReference type="EMBL" id="KN840536">
    <property type="protein sequence ID" value="KIP05690.1"/>
    <property type="molecule type" value="Genomic_DNA"/>
</dbReference>
<proteinExistence type="predicted"/>
<dbReference type="AlphaFoldDB" id="A0A0C3S8W5"/>
<dbReference type="Proteomes" id="UP000053257">
    <property type="component" value="Unassembled WGS sequence"/>
</dbReference>